<accession>A0ABT5E3B9</accession>
<dbReference type="RefSeq" id="WP_272088868.1">
    <property type="nucleotide sequence ID" value="NZ_JAQNDL010000003.1"/>
</dbReference>
<gene>
    <name evidence="2" type="ORF">POL25_25890</name>
</gene>
<evidence type="ECO:0000313" key="3">
    <source>
        <dbReference type="Proteomes" id="UP001221686"/>
    </source>
</evidence>
<comment type="caution">
    <text evidence="2">The sequence shown here is derived from an EMBL/GenBank/DDBJ whole genome shotgun (WGS) entry which is preliminary data.</text>
</comment>
<keyword evidence="3" id="KW-1185">Reference proteome</keyword>
<dbReference type="EMBL" id="JAQNDL010000003">
    <property type="protein sequence ID" value="MDC0720359.1"/>
    <property type="molecule type" value="Genomic_DNA"/>
</dbReference>
<organism evidence="2 3">
    <name type="scientific">Nannocystis bainbridge</name>
    <dbReference type="NCBI Taxonomy" id="2995303"/>
    <lineage>
        <taxon>Bacteria</taxon>
        <taxon>Pseudomonadati</taxon>
        <taxon>Myxococcota</taxon>
        <taxon>Polyangia</taxon>
        <taxon>Nannocystales</taxon>
        <taxon>Nannocystaceae</taxon>
        <taxon>Nannocystis</taxon>
    </lineage>
</organism>
<protein>
    <submittedName>
        <fullName evidence="2">Uncharacterized protein</fullName>
    </submittedName>
</protein>
<dbReference type="Gene3D" id="3.30.750.44">
    <property type="match status" value="1"/>
</dbReference>
<name>A0ABT5E3B9_9BACT</name>
<proteinExistence type="predicted"/>
<feature type="region of interest" description="Disordered" evidence="1">
    <location>
        <begin position="254"/>
        <end position="342"/>
    </location>
</feature>
<reference evidence="2 3" key="1">
    <citation type="submission" date="2022-11" db="EMBL/GenBank/DDBJ databases">
        <title>Minimal conservation of predation-associated metabolite biosynthetic gene clusters underscores biosynthetic potential of Myxococcota including descriptions for ten novel species: Archangium lansinium sp. nov., Myxococcus landrumus sp. nov., Nannocystis bai.</title>
        <authorList>
            <person name="Ahearne A."/>
            <person name="Stevens C."/>
            <person name="Dowd S."/>
        </authorList>
    </citation>
    <scope>NUCLEOTIDE SEQUENCE [LARGE SCALE GENOMIC DNA]</scope>
    <source>
        <strain evidence="2 3">BB15-2</strain>
    </source>
</reference>
<evidence type="ECO:0000256" key="1">
    <source>
        <dbReference type="SAM" id="MobiDB-lite"/>
    </source>
</evidence>
<dbReference type="Proteomes" id="UP001221686">
    <property type="component" value="Unassembled WGS sequence"/>
</dbReference>
<sequence length="342" mass="36979">MTIEATSSERSVGPDKRPLQRPEHLVVFARVYGHLRYFYPAEASTYEWSVLAADGVEVAERAEDMDALARDLERWAARIGPDIQIAGSVPAAGAPDPAGPGWRHTGVSGQRTIYRSEFVAADHSAPDVVVADVGSGLHIRYPRAFTGQTAPLALAEPPALDACAERDRPRSNRLAVTIMMWSLLEHFYPYHELMLTDWPGALGVALPAAATVGTPSELIHGLRRLLAELRDNHVRLWYGPEPRCRLGMATATVPGSRALPPDPSPRRVDVRHPPARAAGPCLRRAARTPAAFVLRPTTAPPAPPRARRGSPVRMPAGSPRTPSPSIPATNAHGRPPGPYCEP</sequence>
<evidence type="ECO:0000313" key="2">
    <source>
        <dbReference type="EMBL" id="MDC0720359.1"/>
    </source>
</evidence>